<keyword evidence="4 5" id="KW-0574">Periplasm</keyword>
<comment type="similarity">
    <text evidence="2 5">Belongs to the TolB family.</text>
</comment>
<evidence type="ECO:0000313" key="7">
    <source>
        <dbReference type="EMBL" id="UTW01807.1"/>
    </source>
</evidence>
<keyword evidence="8" id="KW-1185">Reference proteome</keyword>
<evidence type="ECO:0000259" key="6">
    <source>
        <dbReference type="Pfam" id="PF04052"/>
    </source>
</evidence>
<keyword evidence="5" id="KW-0131">Cell cycle</keyword>
<dbReference type="HAMAP" id="MF_00671">
    <property type="entry name" value="TolB"/>
    <property type="match status" value="1"/>
</dbReference>
<dbReference type="Gene3D" id="3.40.50.10070">
    <property type="entry name" value="TolB, N-terminal domain"/>
    <property type="match status" value="1"/>
</dbReference>
<dbReference type="Pfam" id="PF07676">
    <property type="entry name" value="PD40"/>
    <property type="match status" value="4"/>
</dbReference>
<dbReference type="InterPro" id="IPR011042">
    <property type="entry name" value="6-blade_b-propeller_TolB-like"/>
</dbReference>
<dbReference type="InterPro" id="IPR007195">
    <property type="entry name" value="TolB_N"/>
</dbReference>
<comment type="subcellular location">
    <subcellularLocation>
        <location evidence="1 5">Periplasm</location>
    </subcellularLocation>
</comment>
<evidence type="ECO:0000256" key="1">
    <source>
        <dbReference type="ARBA" id="ARBA00004418"/>
    </source>
</evidence>
<reference evidence="7" key="1">
    <citation type="submission" date="2021-04" db="EMBL/GenBank/DDBJ databases">
        <title>Oceanospirillales bacteria with DddD are important DMSP degraders in coastal seawater.</title>
        <authorList>
            <person name="Liu J."/>
        </authorList>
    </citation>
    <scope>NUCLEOTIDE SEQUENCE</scope>
    <source>
        <strain evidence="7">GY6</strain>
    </source>
</reference>
<evidence type="ECO:0000256" key="2">
    <source>
        <dbReference type="ARBA" id="ARBA00009820"/>
    </source>
</evidence>
<dbReference type="NCBIfam" id="TIGR02800">
    <property type="entry name" value="propeller_TolB"/>
    <property type="match status" value="1"/>
</dbReference>
<evidence type="ECO:0000256" key="3">
    <source>
        <dbReference type="ARBA" id="ARBA00022729"/>
    </source>
</evidence>
<dbReference type="InterPro" id="IPR011659">
    <property type="entry name" value="WD40"/>
</dbReference>
<feature type="domain" description="TolB N-terminal" evidence="6">
    <location>
        <begin position="21"/>
        <end position="123"/>
    </location>
</feature>
<comment type="function">
    <text evidence="5">Part of the Tol-Pal system, which plays a role in outer membrane invagination during cell division and is important for maintaining outer membrane integrity.</text>
</comment>
<sequence length="427" mass="48012" precursor="true">MQRIVLFVCLFVFSLIARAELTVEITQGVDEPTPVAVVPFSWSGVQALPEDVAKVVSDDLYRSGMFKMMPRENMLSFPSDRSSLFFRDWRISGSDFIVIGRIKETDGQLTVAFELYDILKEERILGEEIKANRNNLRAVGHYISDKVFEALTGVRGAFSTRIVYVTAKQLSPPEYRYRLMLADSDGHNPRTILESKEPIVSPAWSRDGSKLAYVSFESGRPAIYIQYLATGKREKVQSFRGLNGAPAWSPDGRQLALVLSKDGNPEIYVLDLQQRRLSRITHHFGIDTEPSWSPDGQSLIFTSDRGGQPQIYSIYLPTRDVTRLTFEGRYNARGRLTQDGRFLAMVHQTNGSFHIAVQDLRTGRVDLLTETFMDESPTIAPNGSIILYATQEGVRGVLSAVSLDGRVKFRLPSTDGDVREPAWSPFQ</sequence>
<dbReference type="SUPFAM" id="SSF69304">
    <property type="entry name" value="Tricorn protease N-terminal domain"/>
    <property type="match status" value="1"/>
</dbReference>
<keyword evidence="5" id="KW-0132">Cell division</keyword>
<evidence type="ECO:0000256" key="4">
    <source>
        <dbReference type="ARBA" id="ARBA00022764"/>
    </source>
</evidence>
<dbReference type="SUPFAM" id="SSF52964">
    <property type="entry name" value="TolB, N-terminal domain"/>
    <property type="match status" value="1"/>
</dbReference>
<dbReference type="InterPro" id="IPR014167">
    <property type="entry name" value="Tol-Pal_TolB"/>
</dbReference>
<protein>
    <recommendedName>
        <fullName evidence="5">Tol-Pal system protein TolB</fullName>
    </recommendedName>
</protein>
<evidence type="ECO:0000313" key="8">
    <source>
        <dbReference type="Proteomes" id="UP001059950"/>
    </source>
</evidence>
<keyword evidence="3 5" id="KW-0732">Signal</keyword>
<dbReference type="Pfam" id="PF04052">
    <property type="entry name" value="TolB_N"/>
    <property type="match status" value="1"/>
</dbReference>
<name>A0ABY5GQ28_9GAMM</name>
<dbReference type="PANTHER" id="PTHR36842:SF1">
    <property type="entry name" value="PROTEIN TOLB"/>
    <property type="match status" value="1"/>
</dbReference>
<accession>A0ABY5GQ28</accession>
<dbReference type="PANTHER" id="PTHR36842">
    <property type="entry name" value="PROTEIN TOLB HOMOLOG"/>
    <property type="match status" value="1"/>
</dbReference>
<dbReference type="Gene3D" id="2.120.10.30">
    <property type="entry name" value="TolB, C-terminal domain"/>
    <property type="match status" value="1"/>
</dbReference>
<dbReference type="EMBL" id="CP073344">
    <property type="protein sequence ID" value="UTW01807.1"/>
    <property type="molecule type" value="Genomic_DNA"/>
</dbReference>
<dbReference type="Proteomes" id="UP001059950">
    <property type="component" value="Chromosome"/>
</dbReference>
<gene>
    <name evidence="5 7" type="primary">tolB</name>
    <name evidence="7" type="ORF">KDX31_10500</name>
</gene>
<comment type="subunit">
    <text evidence="5">The Tol-Pal system is composed of five core proteins: the inner membrane proteins TolA, TolQ and TolR, the periplasmic protein TolB and the outer membrane protein Pal. They form a network linking the inner and outer membranes and the peptidoglycan layer.</text>
</comment>
<feature type="signal peptide" evidence="5">
    <location>
        <begin position="1"/>
        <end position="19"/>
    </location>
</feature>
<proteinExistence type="inferred from homology"/>
<feature type="chain" id="PRO_5044930261" description="Tol-Pal system protein TolB" evidence="5">
    <location>
        <begin position="20"/>
        <end position="427"/>
    </location>
</feature>
<organism evidence="7 8">
    <name type="scientific">Amphritea atlantica</name>
    <dbReference type="NCBI Taxonomy" id="355243"/>
    <lineage>
        <taxon>Bacteria</taxon>
        <taxon>Pseudomonadati</taxon>
        <taxon>Pseudomonadota</taxon>
        <taxon>Gammaproteobacteria</taxon>
        <taxon>Oceanospirillales</taxon>
        <taxon>Oceanospirillaceae</taxon>
        <taxon>Amphritea</taxon>
    </lineage>
</organism>
<evidence type="ECO:0000256" key="5">
    <source>
        <dbReference type="HAMAP-Rule" id="MF_00671"/>
    </source>
</evidence>